<keyword evidence="16" id="KW-1185">Reference proteome</keyword>
<dbReference type="PRINTS" id="PR00463">
    <property type="entry name" value="EP450I"/>
</dbReference>
<evidence type="ECO:0000256" key="9">
    <source>
        <dbReference type="ARBA" id="ARBA00023002"/>
    </source>
</evidence>
<comment type="pathway">
    <text evidence="3">Secondary metabolite biosynthesis.</text>
</comment>
<gene>
    <name evidence="15" type="ORF">V5O48_014780</name>
</gene>
<protein>
    <recommendedName>
        <fullName evidence="17">Cytochrome P450</fullName>
    </recommendedName>
</protein>
<evidence type="ECO:0000256" key="14">
    <source>
        <dbReference type="SAM" id="MobiDB-lite"/>
    </source>
</evidence>
<comment type="similarity">
    <text evidence="4">Belongs to the cytochrome P450 family.</text>
</comment>
<evidence type="ECO:0000256" key="1">
    <source>
        <dbReference type="ARBA" id="ARBA00001971"/>
    </source>
</evidence>
<evidence type="ECO:0000256" key="2">
    <source>
        <dbReference type="ARBA" id="ARBA00004167"/>
    </source>
</evidence>
<evidence type="ECO:0000256" key="10">
    <source>
        <dbReference type="ARBA" id="ARBA00023004"/>
    </source>
</evidence>
<comment type="cofactor">
    <cofactor evidence="1">
        <name>heme</name>
        <dbReference type="ChEBI" id="CHEBI:30413"/>
    </cofactor>
</comment>
<evidence type="ECO:0000256" key="13">
    <source>
        <dbReference type="ARBA" id="ARBA00023180"/>
    </source>
</evidence>
<evidence type="ECO:0000256" key="3">
    <source>
        <dbReference type="ARBA" id="ARBA00005179"/>
    </source>
</evidence>
<comment type="subcellular location">
    <subcellularLocation>
        <location evidence="2">Membrane</location>
        <topology evidence="2">Single-pass membrane protein</topology>
    </subcellularLocation>
</comment>
<proteinExistence type="inferred from homology"/>
<keyword evidence="10" id="KW-0408">Iron</keyword>
<reference evidence="15 16" key="1">
    <citation type="submission" date="2024-02" db="EMBL/GenBank/DDBJ databases">
        <title>A draft genome for the cacao thread blight pathogen Marasmius crinis-equi.</title>
        <authorList>
            <person name="Cohen S.P."/>
            <person name="Baruah I.K."/>
            <person name="Amoako-Attah I."/>
            <person name="Bukari Y."/>
            <person name="Meinhardt L.W."/>
            <person name="Bailey B.A."/>
        </authorList>
    </citation>
    <scope>NUCLEOTIDE SEQUENCE [LARGE SCALE GENOMIC DNA]</scope>
    <source>
        <strain evidence="15 16">GH-76</strain>
    </source>
</reference>
<keyword evidence="9" id="KW-0560">Oxidoreductase</keyword>
<evidence type="ECO:0000256" key="6">
    <source>
        <dbReference type="ARBA" id="ARBA00022692"/>
    </source>
</evidence>
<evidence type="ECO:0000256" key="11">
    <source>
        <dbReference type="ARBA" id="ARBA00023033"/>
    </source>
</evidence>
<evidence type="ECO:0000256" key="5">
    <source>
        <dbReference type="ARBA" id="ARBA00022617"/>
    </source>
</evidence>
<dbReference type="InterPro" id="IPR036396">
    <property type="entry name" value="Cyt_P450_sf"/>
</dbReference>
<keyword evidence="12" id="KW-0472">Membrane</keyword>
<evidence type="ECO:0000256" key="12">
    <source>
        <dbReference type="ARBA" id="ARBA00023136"/>
    </source>
</evidence>
<keyword evidence="13" id="KW-0325">Glycoprotein</keyword>
<dbReference type="Pfam" id="PF00067">
    <property type="entry name" value="p450"/>
    <property type="match status" value="1"/>
</dbReference>
<organism evidence="15 16">
    <name type="scientific">Marasmius crinis-equi</name>
    <dbReference type="NCBI Taxonomy" id="585013"/>
    <lineage>
        <taxon>Eukaryota</taxon>
        <taxon>Fungi</taxon>
        <taxon>Dikarya</taxon>
        <taxon>Basidiomycota</taxon>
        <taxon>Agaricomycotina</taxon>
        <taxon>Agaricomycetes</taxon>
        <taxon>Agaricomycetidae</taxon>
        <taxon>Agaricales</taxon>
        <taxon>Marasmiineae</taxon>
        <taxon>Marasmiaceae</taxon>
        <taxon>Marasmius</taxon>
    </lineage>
</organism>
<feature type="non-terminal residue" evidence="15">
    <location>
        <position position="364"/>
    </location>
</feature>
<dbReference type="PANTHER" id="PTHR46300:SF2">
    <property type="entry name" value="CYTOCHROME P450 MONOOXYGENASE ALNH-RELATED"/>
    <property type="match status" value="1"/>
</dbReference>
<keyword evidence="6" id="KW-0812">Transmembrane</keyword>
<evidence type="ECO:0000256" key="7">
    <source>
        <dbReference type="ARBA" id="ARBA00022723"/>
    </source>
</evidence>
<evidence type="ECO:0000313" key="16">
    <source>
        <dbReference type="Proteomes" id="UP001465976"/>
    </source>
</evidence>
<evidence type="ECO:0008006" key="17">
    <source>
        <dbReference type="Google" id="ProtNLM"/>
    </source>
</evidence>
<accession>A0ABR3EWP0</accession>
<evidence type="ECO:0000256" key="4">
    <source>
        <dbReference type="ARBA" id="ARBA00010617"/>
    </source>
</evidence>
<dbReference type="InterPro" id="IPR050364">
    <property type="entry name" value="Cytochrome_P450_fung"/>
</dbReference>
<keyword evidence="7" id="KW-0479">Metal-binding</keyword>
<comment type="caution">
    <text evidence="15">The sequence shown here is derived from an EMBL/GenBank/DDBJ whole genome shotgun (WGS) entry which is preliminary data.</text>
</comment>
<evidence type="ECO:0000256" key="8">
    <source>
        <dbReference type="ARBA" id="ARBA00022989"/>
    </source>
</evidence>
<dbReference type="Gene3D" id="1.10.630.10">
    <property type="entry name" value="Cytochrome P450"/>
    <property type="match status" value="1"/>
</dbReference>
<name>A0ABR3EWP0_9AGAR</name>
<sequence length="364" mass="41417">MQNNDVWKQMRRAGNKILNKTMASSLHPAQEQEAIRLVWNMLQDTRPQRWDGELQRAASSVMGSMVYGLPVLESSDDPAISKINEFNSRVARASVPGMHLVEGFPWMRYFPAFICKWKRDSQMWYRRDTEFFKALFAGVKDRMKMLSDDRGTFTSYVIRDQEHYKLSDKEISWLSATMYVGGAETSATSMSWFMLAMVAYPEVQERCQEELDTVVGQSRMPRLSDQDNLPYIRATAREVLRWRPADPLGFPHQSTKNDWHGGCYIPKNTIVIPNIWAMNHDKDTFGPDADVFKPERHLGPDGKLAPSPPDTKQSVPGRYVANSFLFINIASILWATNISPEKDAEGNCIPPDISDAATVNDGIL</sequence>
<dbReference type="PANTHER" id="PTHR46300">
    <property type="entry name" value="P450, PUTATIVE (EUROFUNG)-RELATED-RELATED"/>
    <property type="match status" value="1"/>
</dbReference>
<evidence type="ECO:0000313" key="15">
    <source>
        <dbReference type="EMBL" id="KAL0567216.1"/>
    </source>
</evidence>
<dbReference type="InterPro" id="IPR002401">
    <property type="entry name" value="Cyt_P450_E_grp-I"/>
</dbReference>
<feature type="region of interest" description="Disordered" evidence="14">
    <location>
        <begin position="288"/>
        <end position="313"/>
    </location>
</feature>
<dbReference type="InterPro" id="IPR001128">
    <property type="entry name" value="Cyt_P450"/>
</dbReference>
<feature type="compositionally biased region" description="Basic and acidic residues" evidence="14">
    <location>
        <begin position="288"/>
        <end position="300"/>
    </location>
</feature>
<dbReference type="Proteomes" id="UP001465976">
    <property type="component" value="Unassembled WGS sequence"/>
</dbReference>
<dbReference type="EMBL" id="JBAHYK010001645">
    <property type="protein sequence ID" value="KAL0567216.1"/>
    <property type="molecule type" value="Genomic_DNA"/>
</dbReference>
<keyword evidence="11" id="KW-0503">Monooxygenase</keyword>
<keyword evidence="5" id="KW-0349">Heme</keyword>
<dbReference type="SUPFAM" id="SSF48264">
    <property type="entry name" value="Cytochrome P450"/>
    <property type="match status" value="1"/>
</dbReference>
<keyword evidence="8" id="KW-1133">Transmembrane helix</keyword>